<name>A0A9D4Z7L3_ADICA</name>
<feature type="compositionally biased region" description="Basic and acidic residues" evidence="1">
    <location>
        <begin position="30"/>
        <end position="53"/>
    </location>
</feature>
<evidence type="ECO:0000256" key="1">
    <source>
        <dbReference type="SAM" id="MobiDB-lite"/>
    </source>
</evidence>
<feature type="region of interest" description="Disordered" evidence="1">
    <location>
        <begin position="30"/>
        <end position="58"/>
    </location>
</feature>
<accession>A0A9D4Z7L3</accession>
<reference evidence="2" key="1">
    <citation type="submission" date="2021-01" db="EMBL/GenBank/DDBJ databases">
        <title>Adiantum capillus-veneris genome.</title>
        <authorList>
            <person name="Fang Y."/>
            <person name="Liao Q."/>
        </authorList>
    </citation>
    <scope>NUCLEOTIDE SEQUENCE</scope>
    <source>
        <strain evidence="2">H3</strain>
        <tissue evidence="2">Leaf</tissue>
    </source>
</reference>
<evidence type="ECO:0000313" key="2">
    <source>
        <dbReference type="EMBL" id="KAI5064449.1"/>
    </source>
</evidence>
<sequence>MISPTCYHHELRLLDCLASIVTHLLSLEHMRERERESTDPKHPEELSSRRRPEITSTIGAGMARATGVWYCRRGRLQQMRHTIAATPSSPKHWVNKQSDN</sequence>
<dbReference type="EMBL" id="JABFUD020000020">
    <property type="protein sequence ID" value="KAI5064449.1"/>
    <property type="molecule type" value="Genomic_DNA"/>
</dbReference>
<comment type="caution">
    <text evidence="2">The sequence shown here is derived from an EMBL/GenBank/DDBJ whole genome shotgun (WGS) entry which is preliminary data.</text>
</comment>
<evidence type="ECO:0000313" key="3">
    <source>
        <dbReference type="Proteomes" id="UP000886520"/>
    </source>
</evidence>
<gene>
    <name evidence="2" type="ORF">GOP47_0021119</name>
</gene>
<keyword evidence="3" id="KW-1185">Reference proteome</keyword>
<protein>
    <submittedName>
        <fullName evidence="2">Uncharacterized protein</fullName>
    </submittedName>
</protein>
<dbReference type="AlphaFoldDB" id="A0A9D4Z7L3"/>
<dbReference type="Proteomes" id="UP000886520">
    <property type="component" value="Chromosome 20"/>
</dbReference>
<organism evidence="2 3">
    <name type="scientific">Adiantum capillus-veneris</name>
    <name type="common">Maidenhair fern</name>
    <dbReference type="NCBI Taxonomy" id="13818"/>
    <lineage>
        <taxon>Eukaryota</taxon>
        <taxon>Viridiplantae</taxon>
        <taxon>Streptophyta</taxon>
        <taxon>Embryophyta</taxon>
        <taxon>Tracheophyta</taxon>
        <taxon>Polypodiopsida</taxon>
        <taxon>Polypodiidae</taxon>
        <taxon>Polypodiales</taxon>
        <taxon>Pteridineae</taxon>
        <taxon>Pteridaceae</taxon>
        <taxon>Vittarioideae</taxon>
        <taxon>Adiantum</taxon>
    </lineage>
</organism>
<proteinExistence type="predicted"/>